<dbReference type="Proteomes" id="UP000029868">
    <property type="component" value="Unassembled WGS sequence"/>
</dbReference>
<dbReference type="OrthoDB" id="9771237at2"/>
<comment type="caution">
    <text evidence="1">The sequence shown here is derived from an EMBL/GenBank/DDBJ whole genome shotgun (WGS) entry which is preliminary data.</text>
</comment>
<evidence type="ECO:0000313" key="1">
    <source>
        <dbReference type="EMBL" id="KGJ97523.1"/>
    </source>
</evidence>
<dbReference type="PATRIC" id="fig|28229.3.peg.268"/>
<accession>A0A099L6L4</accession>
<dbReference type="RefSeq" id="WP_033080391.1">
    <property type="nucleotide sequence ID" value="NZ_JQEC01000002.1"/>
</dbReference>
<organism evidence="1 2">
    <name type="scientific">Colwellia psychrerythraea</name>
    <name type="common">Vibrio psychroerythus</name>
    <dbReference type="NCBI Taxonomy" id="28229"/>
    <lineage>
        <taxon>Bacteria</taxon>
        <taxon>Pseudomonadati</taxon>
        <taxon>Pseudomonadota</taxon>
        <taxon>Gammaproteobacteria</taxon>
        <taxon>Alteromonadales</taxon>
        <taxon>Colwelliaceae</taxon>
        <taxon>Colwellia</taxon>
    </lineage>
</organism>
<gene>
    <name evidence="1" type="ORF">GAB14E_1112</name>
</gene>
<proteinExistence type="predicted"/>
<protein>
    <submittedName>
        <fullName evidence="1">Anti-FecI sigma factor FecR</fullName>
    </submittedName>
</protein>
<dbReference type="AlphaFoldDB" id="A0A099L6L4"/>
<name>A0A099L6L4_COLPS</name>
<dbReference type="EMBL" id="JQEC01000002">
    <property type="protein sequence ID" value="KGJ97523.1"/>
    <property type="molecule type" value="Genomic_DNA"/>
</dbReference>
<evidence type="ECO:0000313" key="2">
    <source>
        <dbReference type="Proteomes" id="UP000029868"/>
    </source>
</evidence>
<sequence>MTAADKDKIWETAWQWAQYPVHDTPIEHQDIQRLNAWLNADLLHRQAYDKATHLWLMTGFAPPTATI</sequence>
<reference evidence="1 2" key="1">
    <citation type="submission" date="2014-08" db="EMBL/GenBank/DDBJ databases">
        <title>Genomic and Phenotypic Diversity of Colwellia psychrerythraea strains from Disparate Marine Basins.</title>
        <authorList>
            <person name="Techtmann S.M."/>
            <person name="Stelling S.C."/>
            <person name="Utturkar S.M."/>
            <person name="Alshibli N."/>
            <person name="Harris A."/>
            <person name="Brown S.D."/>
            <person name="Hazen T.C."/>
        </authorList>
    </citation>
    <scope>NUCLEOTIDE SEQUENCE [LARGE SCALE GENOMIC DNA]</scope>
    <source>
        <strain evidence="1 2">GAB14E</strain>
    </source>
</reference>